<accession>A0A8K1FJ00</accession>
<dbReference type="Proteomes" id="UP000794436">
    <property type="component" value="Unassembled WGS sequence"/>
</dbReference>
<evidence type="ECO:0000313" key="1">
    <source>
        <dbReference type="EMBL" id="TMW62594.1"/>
    </source>
</evidence>
<comment type="caution">
    <text evidence="1">The sequence shown here is derived from an EMBL/GenBank/DDBJ whole genome shotgun (WGS) entry which is preliminary data.</text>
</comment>
<organism evidence="1 2">
    <name type="scientific">Pythium oligandrum</name>
    <name type="common">Mycoparasitic fungus</name>
    <dbReference type="NCBI Taxonomy" id="41045"/>
    <lineage>
        <taxon>Eukaryota</taxon>
        <taxon>Sar</taxon>
        <taxon>Stramenopiles</taxon>
        <taxon>Oomycota</taxon>
        <taxon>Peronosporomycetes</taxon>
        <taxon>Pythiales</taxon>
        <taxon>Pythiaceae</taxon>
        <taxon>Pythium</taxon>
    </lineage>
</organism>
<name>A0A8K1FJ00_PYTOL</name>
<keyword evidence="2" id="KW-1185">Reference proteome</keyword>
<sequence>MRETQAQRKLVLDLKFRQQRARSAIQAEVTRVEATVEHISIVMGTMEQARETAQPTFVPYPMIDEVDCVSIKWNLMISGVTRLRRLDLTLTAASDAGEILTVVAAACPSMEALLLPLKASSQDEKLAPFIADLYHAVESWFYSNGGLRQLRVPWLPDHEVQDLLALVTLYCPNIKYLESYSPVRKCLTDDGPIGPRLFDVSIDDWRAFCDRCKNLRELDWAMIPFSQEYLNVFTAKTWCNLTAIRLRRAGFYGENDVPSQPCFTRIGIQFLLDALPSLEVLDLELPFQSTTSISADNLLADVAAQCPRLKVIRIRSPAVATEGARRALLKMPRLERIWIDGSVDKAGSSLLDIMRFSPPNFLRHVDIRYSSGLHHAAIMNLLRYLDEQDKKSFAHLQLSIQLDRDASGRFVRTVPEPKMTSMELSGLLLRIRGKYNEVIKCLYLRIDSVKAGNRRVDDRAVNLLGCEIWFNHVEPGRADQCSYELTEDILSQRTFPE</sequence>
<dbReference type="AlphaFoldDB" id="A0A8K1FJ00"/>
<proteinExistence type="predicted"/>
<evidence type="ECO:0008006" key="3">
    <source>
        <dbReference type="Google" id="ProtNLM"/>
    </source>
</evidence>
<reference evidence="1" key="1">
    <citation type="submission" date="2019-03" db="EMBL/GenBank/DDBJ databases">
        <title>Long read genome sequence of the mycoparasitic Pythium oligandrum ATCC 38472 isolated from sugarbeet rhizosphere.</title>
        <authorList>
            <person name="Gaulin E."/>
        </authorList>
    </citation>
    <scope>NUCLEOTIDE SEQUENCE</scope>
    <source>
        <strain evidence="1">ATCC 38472_TT</strain>
    </source>
</reference>
<dbReference type="InterPro" id="IPR032675">
    <property type="entry name" value="LRR_dom_sf"/>
</dbReference>
<gene>
    <name evidence="1" type="ORF">Poli38472_005212</name>
</gene>
<evidence type="ECO:0000313" key="2">
    <source>
        <dbReference type="Proteomes" id="UP000794436"/>
    </source>
</evidence>
<dbReference type="Gene3D" id="3.80.10.10">
    <property type="entry name" value="Ribonuclease Inhibitor"/>
    <property type="match status" value="1"/>
</dbReference>
<protein>
    <recommendedName>
        <fullName evidence="3">F-box domain-containing protein</fullName>
    </recommendedName>
</protein>
<dbReference type="SUPFAM" id="SSF52047">
    <property type="entry name" value="RNI-like"/>
    <property type="match status" value="1"/>
</dbReference>
<dbReference type="EMBL" id="SPLM01000073">
    <property type="protein sequence ID" value="TMW62594.1"/>
    <property type="molecule type" value="Genomic_DNA"/>
</dbReference>
<dbReference type="OrthoDB" id="152204at2759"/>